<feature type="chain" id="PRO_5042208877" description="Secreted protein" evidence="1">
    <location>
        <begin position="22"/>
        <end position="111"/>
    </location>
</feature>
<protein>
    <recommendedName>
        <fullName evidence="4">Secreted protein</fullName>
    </recommendedName>
</protein>
<evidence type="ECO:0000313" key="3">
    <source>
        <dbReference type="Proteomes" id="UP001286313"/>
    </source>
</evidence>
<proteinExistence type="predicted"/>
<keyword evidence="3" id="KW-1185">Reference proteome</keyword>
<gene>
    <name evidence="2" type="ORF">Pcinc_000107</name>
</gene>
<dbReference type="AlphaFoldDB" id="A0AAE1L6M8"/>
<accession>A0AAE1L6M8</accession>
<reference evidence="2" key="1">
    <citation type="submission" date="2023-10" db="EMBL/GenBank/DDBJ databases">
        <title>Genome assemblies of two species of porcelain crab, Petrolisthes cinctipes and Petrolisthes manimaculis (Anomura: Porcellanidae).</title>
        <authorList>
            <person name="Angst P."/>
        </authorList>
    </citation>
    <scope>NUCLEOTIDE SEQUENCE</scope>
    <source>
        <strain evidence="2">PB745_01</strain>
        <tissue evidence="2">Gill</tissue>
    </source>
</reference>
<keyword evidence="1" id="KW-0732">Signal</keyword>
<sequence>MHTPLSVIAKLFLLSIDSILPVVDNPLTWLNFYSLWFSRDSRQTNNDDVRRNNDVRRGERITNVCVTYSRLSQPPHLVLHPPPTHRLPPPPLDRPPHLNISHTFKLLHHHL</sequence>
<evidence type="ECO:0000256" key="1">
    <source>
        <dbReference type="SAM" id="SignalP"/>
    </source>
</evidence>
<dbReference type="EMBL" id="JAWQEG010000008">
    <property type="protein sequence ID" value="KAK3896185.1"/>
    <property type="molecule type" value="Genomic_DNA"/>
</dbReference>
<name>A0AAE1L6M8_PETCI</name>
<organism evidence="2 3">
    <name type="scientific">Petrolisthes cinctipes</name>
    <name type="common">Flat porcelain crab</name>
    <dbReference type="NCBI Taxonomy" id="88211"/>
    <lineage>
        <taxon>Eukaryota</taxon>
        <taxon>Metazoa</taxon>
        <taxon>Ecdysozoa</taxon>
        <taxon>Arthropoda</taxon>
        <taxon>Crustacea</taxon>
        <taxon>Multicrustacea</taxon>
        <taxon>Malacostraca</taxon>
        <taxon>Eumalacostraca</taxon>
        <taxon>Eucarida</taxon>
        <taxon>Decapoda</taxon>
        <taxon>Pleocyemata</taxon>
        <taxon>Anomura</taxon>
        <taxon>Galatheoidea</taxon>
        <taxon>Porcellanidae</taxon>
        <taxon>Petrolisthes</taxon>
    </lineage>
</organism>
<evidence type="ECO:0000313" key="2">
    <source>
        <dbReference type="EMBL" id="KAK3896185.1"/>
    </source>
</evidence>
<feature type="signal peptide" evidence="1">
    <location>
        <begin position="1"/>
        <end position="21"/>
    </location>
</feature>
<dbReference type="Proteomes" id="UP001286313">
    <property type="component" value="Unassembled WGS sequence"/>
</dbReference>
<comment type="caution">
    <text evidence="2">The sequence shown here is derived from an EMBL/GenBank/DDBJ whole genome shotgun (WGS) entry which is preliminary data.</text>
</comment>
<evidence type="ECO:0008006" key="4">
    <source>
        <dbReference type="Google" id="ProtNLM"/>
    </source>
</evidence>